<dbReference type="RefSeq" id="WP_200261232.1">
    <property type="nucleotide sequence ID" value="NZ_NRSH01000201.1"/>
</dbReference>
<dbReference type="PROSITE" id="PS50943">
    <property type="entry name" value="HTH_CROC1"/>
    <property type="match status" value="1"/>
</dbReference>
<name>A0ABS1EB28_9GAMM</name>
<dbReference type="SUPFAM" id="SSF47413">
    <property type="entry name" value="lambda repressor-like DNA-binding domains"/>
    <property type="match status" value="1"/>
</dbReference>
<comment type="caution">
    <text evidence="3">The sequence shown here is derived from an EMBL/GenBank/DDBJ whole genome shotgun (WGS) entry which is preliminary data.</text>
</comment>
<feature type="domain" description="HTH cro/C1-type" evidence="2">
    <location>
        <begin position="31"/>
        <end position="74"/>
    </location>
</feature>
<proteinExistence type="predicted"/>
<dbReference type="Proteomes" id="UP000738126">
    <property type="component" value="Unassembled WGS sequence"/>
</dbReference>
<evidence type="ECO:0000259" key="2">
    <source>
        <dbReference type="PROSITE" id="PS50943"/>
    </source>
</evidence>
<gene>
    <name evidence="3" type="ORF">CKO13_11530</name>
</gene>
<reference evidence="3 4" key="1">
    <citation type="journal article" date="2020" name="Microorganisms">
        <title>Osmotic Adaptation and Compatible Solute Biosynthesis of Phototrophic Bacteria as Revealed from Genome Analyses.</title>
        <authorList>
            <person name="Imhoff J.F."/>
            <person name="Rahn T."/>
            <person name="Kunzel S."/>
            <person name="Keller A."/>
            <person name="Neulinger S.C."/>
        </authorList>
    </citation>
    <scope>NUCLEOTIDE SEQUENCE [LARGE SCALE GENOMIC DNA]</scope>
    <source>
        <strain evidence="3 4">DSM 15116</strain>
    </source>
</reference>
<dbReference type="InterPro" id="IPR010982">
    <property type="entry name" value="Lambda_DNA-bd_dom_sf"/>
</dbReference>
<protein>
    <recommendedName>
        <fullName evidence="2">HTH cro/C1-type domain-containing protein</fullName>
    </recommendedName>
</protein>
<accession>A0ABS1EB28</accession>
<keyword evidence="4" id="KW-1185">Reference proteome</keyword>
<feature type="region of interest" description="Disordered" evidence="1">
    <location>
        <begin position="136"/>
        <end position="163"/>
    </location>
</feature>
<sequence>MGPRKAERLHSEFAERLRRGILELGIQPREQKRLGELFEVSGQAVRRWLEGSSLPTRKHMAAAADALGVRRAWLEYGEPPMRPQQGVAEGRCGYREARSEAFALEAEEARLLTAFRRLDAEQRAALERIIEDLAAAGGGARERGGGDPLAEGRDDTTGNEEIT</sequence>
<evidence type="ECO:0000256" key="1">
    <source>
        <dbReference type="SAM" id="MobiDB-lite"/>
    </source>
</evidence>
<dbReference type="InterPro" id="IPR001387">
    <property type="entry name" value="Cro/C1-type_HTH"/>
</dbReference>
<evidence type="ECO:0000313" key="3">
    <source>
        <dbReference type="EMBL" id="MBK1727630.1"/>
    </source>
</evidence>
<dbReference type="EMBL" id="NRSH01000201">
    <property type="protein sequence ID" value="MBK1727630.1"/>
    <property type="molecule type" value="Genomic_DNA"/>
</dbReference>
<feature type="compositionally biased region" description="Basic and acidic residues" evidence="1">
    <location>
        <begin position="140"/>
        <end position="156"/>
    </location>
</feature>
<evidence type="ECO:0000313" key="4">
    <source>
        <dbReference type="Proteomes" id="UP000738126"/>
    </source>
</evidence>
<feature type="non-terminal residue" evidence="3">
    <location>
        <position position="163"/>
    </location>
</feature>
<dbReference type="Gene3D" id="1.10.260.40">
    <property type="entry name" value="lambda repressor-like DNA-binding domains"/>
    <property type="match status" value="1"/>
</dbReference>
<organism evidence="3 4">
    <name type="scientific">Halorhodospira neutriphila</name>
    <dbReference type="NCBI Taxonomy" id="168379"/>
    <lineage>
        <taxon>Bacteria</taxon>
        <taxon>Pseudomonadati</taxon>
        <taxon>Pseudomonadota</taxon>
        <taxon>Gammaproteobacteria</taxon>
        <taxon>Chromatiales</taxon>
        <taxon>Ectothiorhodospiraceae</taxon>
        <taxon>Halorhodospira</taxon>
    </lineage>
</organism>